<dbReference type="RefSeq" id="WP_133288226.1">
    <property type="nucleotide sequence ID" value="NZ_SMSJ01000007.1"/>
</dbReference>
<feature type="chain" id="PRO_5020457103" evidence="2">
    <location>
        <begin position="23"/>
        <end position="320"/>
    </location>
</feature>
<dbReference type="PANTHER" id="PTHR42928">
    <property type="entry name" value="TRICARBOXYLATE-BINDING PROTEIN"/>
    <property type="match status" value="1"/>
</dbReference>
<dbReference type="Gene3D" id="3.40.190.10">
    <property type="entry name" value="Periplasmic binding protein-like II"/>
    <property type="match status" value="1"/>
</dbReference>
<dbReference type="Proteomes" id="UP000295096">
    <property type="component" value="Unassembled WGS sequence"/>
</dbReference>
<dbReference type="PANTHER" id="PTHR42928:SF5">
    <property type="entry name" value="BLR1237 PROTEIN"/>
    <property type="match status" value="1"/>
</dbReference>
<keyword evidence="2" id="KW-0732">Signal</keyword>
<dbReference type="SUPFAM" id="SSF53850">
    <property type="entry name" value="Periplasmic binding protein-like II"/>
    <property type="match status" value="1"/>
</dbReference>
<dbReference type="InterPro" id="IPR042100">
    <property type="entry name" value="Bug_dom1"/>
</dbReference>
<dbReference type="InterPro" id="IPR005064">
    <property type="entry name" value="BUG"/>
</dbReference>
<dbReference type="CDD" id="cd07012">
    <property type="entry name" value="PBP2_Bug_TTT"/>
    <property type="match status" value="1"/>
</dbReference>
<evidence type="ECO:0000256" key="1">
    <source>
        <dbReference type="ARBA" id="ARBA00006987"/>
    </source>
</evidence>
<evidence type="ECO:0000313" key="4">
    <source>
        <dbReference type="Proteomes" id="UP000295096"/>
    </source>
</evidence>
<dbReference type="Pfam" id="PF03401">
    <property type="entry name" value="TctC"/>
    <property type="match status" value="1"/>
</dbReference>
<gene>
    <name evidence="3" type="ORF">E2C06_08815</name>
</gene>
<proteinExistence type="inferred from homology"/>
<comment type="caution">
    <text evidence="3">The sequence shown here is derived from an EMBL/GenBank/DDBJ whole genome shotgun (WGS) entry which is preliminary data.</text>
</comment>
<comment type="similarity">
    <text evidence="1">Belongs to the UPF0065 (bug) family.</text>
</comment>
<dbReference type="EMBL" id="SMSJ01000007">
    <property type="protein sequence ID" value="TDH63080.1"/>
    <property type="molecule type" value="Genomic_DNA"/>
</dbReference>
<feature type="signal peptide" evidence="2">
    <location>
        <begin position="1"/>
        <end position="22"/>
    </location>
</feature>
<name>A0A4R5QI81_9PROT</name>
<reference evidence="3 4" key="1">
    <citation type="journal article" date="2016" name="J. Microbiol.">
        <title>Dankookia rubra gen. nov., sp. nov., an alphaproteobacterium isolated from sediment of a shallow stream.</title>
        <authorList>
            <person name="Kim W.H."/>
            <person name="Kim D.H."/>
            <person name="Kang K."/>
            <person name="Ahn T.Y."/>
        </authorList>
    </citation>
    <scope>NUCLEOTIDE SEQUENCE [LARGE SCALE GENOMIC DNA]</scope>
    <source>
        <strain evidence="3 4">JCM30602</strain>
    </source>
</reference>
<dbReference type="PIRSF" id="PIRSF017082">
    <property type="entry name" value="YflP"/>
    <property type="match status" value="1"/>
</dbReference>
<keyword evidence="4" id="KW-1185">Reference proteome</keyword>
<evidence type="ECO:0000313" key="3">
    <source>
        <dbReference type="EMBL" id="TDH63080.1"/>
    </source>
</evidence>
<sequence length="320" mass="33772">MRRRAVLAAPALLLAPAARAQAWPSRPVTLIVASPAGGGTDFAARLITEPLGQRLGQSVIVENRPGGNGAIGMLAAIRARPDGHTLLVGYSGTLTGKPAVEGVADYDPAKDLLPIAQITNSPQVMMVHPSVPAATLTEFVAHAKAHPGKLNYGSSGNGSLHHLGCELLKLRTGIDIVHVPYRGTGETITDLLAGRIQFYMNSPPPVLAFFKDGRLRPVATTGEERHRALPEVPTMMEQGFAPIPIDSWFPLLAPVGTPAPILARLQQELRTVLADPGVQRRAEEAGTFAAFADAGSVATRMARETAAWTGVVKQAGIRPD</sequence>
<protein>
    <submittedName>
        <fullName evidence="3">Tripartite tricarboxylate transporter substrate binding protein</fullName>
    </submittedName>
</protein>
<dbReference type="Gene3D" id="3.40.190.150">
    <property type="entry name" value="Bordetella uptake gene, domain 1"/>
    <property type="match status" value="1"/>
</dbReference>
<dbReference type="AlphaFoldDB" id="A0A4R5QI81"/>
<organism evidence="3 4">
    <name type="scientific">Dankookia rubra</name>
    <dbReference type="NCBI Taxonomy" id="1442381"/>
    <lineage>
        <taxon>Bacteria</taxon>
        <taxon>Pseudomonadati</taxon>
        <taxon>Pseudomonadota</taxon>
        <taxon>Alphaproteobacteria</taxon>
        <taxon>Acetobacterales</taxon>
        <taxon>Roseomonadaceae</taxon>
        <taxon>Dankookia</taxon>
    </lineage>
</organism>
<dbReference type="OrthoDB" id="8443386at2"/>
<accession>A0A4R5QI81</accession>
<evidence type="ECO:0000256" key="2">
    <source>
        <dbReference type="SAM" id="SignalP"/>
    </source>
</evidence>